<evidence type="ECO:0000313" key="2">
    <source>
        <dbReference type="EMBL" id="CAG8648543.1"/>
    </source>
</evidence>
<evidence type="ECO:0000313" key="3">
    <source>
        <dbReference type="Proteomes" id="UP000789342"/>
    </source>
</evidence>
<protein>
    <submittedName>
        <fullName evidence="2">208_t:CDS:1</fullName>
    </submittedName>
</protein>
<comment type="caution">
    <text evidence="2">The sequence shown here is derived from an EMBL/GenBank/DDBJ whole genome shotgun (WGS) entry which is preliminary data.</text>
</comment>
<feature type="region of interest" description="Disordered" evidence="1">
    <location>
        <begin position="124"/>
        <end position="152"/>
    </location>
</feature>
<dbReference type="OrthoDB" id="2441016at2759"/>
<accession>A0A9N9DV78</accession>
<reference evidence="2" key="1">
    <citation type="submission" date="2021-06" db="EMBL/GenBank/DDBJ databases">
        <authorList>
            <person name="Kallberg Y."/>
            <person name="Tangrot J."/>
            <person name="Rosling A."/>
        </authorList>
    </citation>
    <scope>NUCLEOTIDE SEQUENCE</scope>
    <source>
        <strain evidence="2">CL551</strain>
    </source>
</reference>
<gene>
    <name evidence="2" type="ORF">AMORRO_LOCUS9847</name>
</gene>
<sequence>MAALLELAQERMKPETPNVDETKTNVENISSPVKSNQEYQSLKDIWRKMGTADSHSTPTNNRKTRKSAKKSTRSSSGKKRVNGKLLRSEKEKETQQSRISLGKFRRTKSSTLVELAKENTPPFLLKKEFDSAPNSPSSSDQSPPSSPLSRMSETPITNYFRYMGIRHGSAHSPTKSEKHCDSAVMKSIVDDDDDAMVTSAEVTPYNYNRAILKSTNSSKFTPYNNNGIVVLSDDTDDCKNKIIVITDDEDDMTINSPLPNSFQQVKRKTMRDSMNIRTTRHLALSSTRKHVTPPNKTEGIAGYFNIEKGKHRRSSKLITEDTLDDASPATLRILAAMRHIDKGDEISFSQYTMENVSISIHLLVI</sequence>
<evidence type="ECO:0000256" key="1">
    <source>
        <dbReference type="SAM" id="MobiDB-lite"/>
    </source>
</evidence>
<keyword evidence="3" id="KW-1185">Reference proteome</keyword>
<dbReference type="EMBL" id="CAJVPV010010168">
    <property type="protein sequence ID" value="CAG8648543.1"/>
    <property type="molecule type" value="Genomic_DNA"/>
</dbReference>
<name>A0A9N9DV78_9GLOM</name>
<proteinExistence type="predicted"/>
<feature type="compositionally biased region" description="Basic and acidic residues" evidence="1">
    <location>
        <begin position="86"/>
        <end position="95"/>
    </location>
</feature>
<feature type="compositionally biased region" description="Basic residues" evidence="1">
    <location>
        <begin position="62"/>
        <end position="82"/>
    </location>
</feature>
<dbReference type="AlphaFoldDB" id="A0A9N9DV78"/>
<organism evidence="2 3">
    <name type="scientific">Acaulospora morrowiae</name>
    <dbReference type="NCBI Taxonomy" id="94023"/>
    <lineage>
        <taxon>Eukaryota</taxon>
        <taxon>Fungi</taxon>
        <taxon>Fungi incertae sedis</taxon>
        <taxon>Mucoromycota</taxon>
        <taxon>Glomeromycotina</taxon>
        <taxon>Glomeromycetes</taxon>
        <taxon>Diversisporales</taxon>
        <taxon>Acaulosporaceae</taxon>
        <taxon>Acaulospora</taxon>
    </lineage>
</organism>
<dbReference type="Proteomes" id="UP000789342">
    <property type="component" value="Unassembled WGS sequence"/>
</dbReference>
<feature type="compositionally biased region" description="Low complexity" evidence="1">
    <location>
        <begin position="131"/>
        <end position="149"/>
    </location>
</feature>
<feature type="region of interest" description="Disordered" evidence="1">
    <location>
        <begin position="1"/>
        <end position="103"/>
    </location>
</feature>
<feature type="compositionally biased region" description="Basic and acidic residues" evidence="1">
    <location>
        <begin position="8"/>
        <end position="24"/>
    </location>
</feature>
<feature type="compositionally biased region" description="Polar residues" evidence="1">
    <location>
        <begin position="25"/>
        <end position="40"/>
    </location>
</feature>